<proteinExistence type="predicted"/>
<evidence type="ECO:0000313" key="4">
    <source>
        <dbReference type="Proteomes" id="UP001162164"/>
    </source>
</evidence>
<dbReference type="Proteomes" id="UP001162164">
    <property type="component" value="Unassembled WGS sequence"/>
</dbReference>
<accession>A0ABQ9JHC0</accession>
<reference evidence="3" key="1">
    <citation type="journal article" date="2023" name="Insect Mol. Biol.">
        <title>Genome sequencing provides insights into the evolution of gene families encoding plant cell wall-degrading enzymes in longhorned beetles.</title>
        <authorList>
            <person name="Shin N.R."/>
            <person name="Okamura Y."/>
            <person name="Kirsch R."/>
            <person name="Pauchet Y."/>
        </authorList>
    </citation>
    <scope>NUCLEOTIDE SEQUENCE</scope>
    <source>
        <strain evidence="3">MMC_N1</strain>
    </source>
</reference>
<dbReference type="InterPro" id="IPR002126">
    <property type="entry name" value="Cadherin-like_dom"/>
</dbReference>
<sequence>MEVHGPDNSLLVYGNCDITGIDDNDYQTVFTLNINDTQIETNILSTPYTGTLEVQTYTSQDYFIVTTEDGNFVIKTTAGFGNFDEDTAKQSNTFAIVSLDCTFTCSSGTSTLLIQVLVTDINSHAPEFDQDDYVYSVASPMMPLTDFSIYGDKSLTAKDIDFSNQDITFTVTPDDFSISTISTSDSKSYTASFAARNVIQLTGNRTYTITATDSGTNPGPLTTSTTITLTVDESTSLDIPSFESSSYSFNYTVNDTSPKLTELDGPITIVTNKPSDLTEPELTGDYSQYFEAVVNEQTSTIEVSAIDLLPDDVGSFVIVTLSVSTDNRASTSLIVYLAESAESVVQFSSHYYTGSYSDLTNSITLDNPITVTSSSTPAVKLAGEYNEHFSIKYEQSTSSCLITVKSNLTINETQASSYITLTITATVGKYSDTANLLLVLPEYELKFTEPLYEATYNDNTVTIDGNSSIGFTTEIEDVTITIGGNYQEYFGIAYKAATKQWSLIITKSLSNDTLKTEKEIVLILTATDVYKNVAESVVTIQLPKVETNAPEFSESYYLANYSAYINNSTVALNNNIAIINRDDQSKINITLDSYSENFGIEYDNSLNKWIFKVISPLNEDIFLSKNEVIITLLAEEENNSNKGKAVVVINWISEAAPTFSQAYYIGVYPVNGTGVVEVQPDITFTNVGDPSEIKMRLDTANEELVVALTAENDNGKEGQSVLIIQLPNAQKAPEFSNIYYTAKYPESGSGIIELDPAISFKNAENPDSITVTLDNYVDNFEVSYGVDGWYVQIKEGLSPTTLSQNTELVITLVATESGVDSTGESVLIMRLPSSGNATNIQFSEAYYIAEYPDTATSSIELESPIEIINVDDITKVKLTLDNYIENFEIIYQSNQWHINIKKELDKNVLYNNAELVMSLIATEVNNTDKGYSALVIKLPTGINGTAPKFSEAYYKGTYPENGTGIIEILNPIGFTNVDDPTKVGIVLDNFSDNFEIVYSSNMWHINIKKPLESSVLTKNVELVITMVATKTGYTAQGESALVLTLPGATIGPKFAATYYIAKYPKNSTGIIEFDTPYKFLKYR</sequence>
<keyword evidence="1" id="KW-0106">Calcium</keyword>
<dbReference type="EMBL" id="JAPWTJ010000549">
    <property type="protein sequence ID" value="KAJ8977428.1"/>
    <property type="molecule type" value="Genomic_DNA"/>
</dbReference>
<keyword evidence="4" id="KW-1185">Reference proteome</keyword>
<evidence type="ECO:0000256" key="1">
    <source>
        <dbReference type="PROSITE-ProRule" id="PRU00043"/>
    </source>
</evidence>
<dbReference type="PROSITE" id="PS50268">
    <property type="entry name" value="CADHERIN_2"/>
    <property type="match status" value="1"/>
</dbReference>
<organism evidence="3 4">
    <name type="scientific">Molorchus minor</name>
    <dbReference type="NCBI Taxonomy" id="1323400"/>
    <lineage>
        <taxon>Eukaryota</taxon>
        <taxon>Metazoa</taxon>
        <taxon>Ecdysozoa</taxon>
        <taxon>Arthropoda</taxon>
        <taxon>Hexapoda</taxon>
        <taxon>Insecta</taxon>
        <taxon>Pterygota</taxon>
        <taxon>Neoptera</taxon>
        <taxon>Endopterygota</taxon>
        <taxon>Coleoptera</taxon>
        <taxon>Polyphaga</taxon>
        <taxon>Cucujiformia</taxon>
        <taxon>Chrysomeloidea</taxon>
        <taxon>Cerambycidae</taxon>
        <taxon>Lamiinae</taxon>
        <taxon>Monochamini</taxon>
        <taxon>Molorchus</taxon>
    </lineage>
</organism>
<name>A0ABQ9JHC0_9CUCU</name>
<gene>
    <name evidence="3" type="ORF">NQ317_009681</name>
</gene>
<evidence type="ECO:0000259" key="2">
    <source>
        <dbReference type="PROSITE" id="PS50268"/>
    </source>
</evidence>
<feature type="domain" description="Cadherin" evidence="2">
    <location>
        <begin position="155"/>
        <end position="242"/>
    </location>
</feature>
<dbReference type="Gene3D" id="2.60.40.60">
    <property type="entry name" value="Cadherins"/>
    <property type="match status" value="1"/>
</dbReference>
<protein>
    <recommendedName>
        <fullName evidence="2">Cadherin domain-containing protein</fullName>
    </recommendedName>
</protein>
<evidence type="ECO:0000313" key="3">
    <source>
        <dbReference type="EMBL" id="KAJ8977428.1"/>
    </source>
</evidence>
<comment type="caution">
    <text evidence="3">The sequence shown here is derived from an EMBL/GenBank/DDBJ whole genome shotgun (WGS) entry which is preliminary data.</text>
</comment>